<organism evidence="7 8">
    <name type="scientific">Spartinivicinus poritis</name>
    <dbReference type="NCBI Taxonomy" id="2994640"/>
    <lineage>
        <taxon>Bacteria</taxon>
        <taxon>Pseudomonadati</taxon>
        <taxon>Pseudomonadota</taxon>
        <taxon>Gammaproteobacteria</taxon>
        <taxon>Oceanospirillales</taxon>
        <taxon>Zooshikellaceae</taxon>
        <taxon>Spartinivicinus</taxon>
    </lineage>
</organism>
<dbReference type="PANTHER" id="PTHR35936">
    <property type="entry name" value="MEMBRANE-BOUND LYTIC MUREIN TRANSGLYCOSYLASE F"/>
    <property type="match status" value="1"/>
</dbReference>
<evidence type="ECO:0000313" key="8">
    <source>
        <dbReference type="Proteomes" id="UP001528823"/>
    </source>
</evidence>
<comment type="similarity">
    <text evidence="2 4">Belongs to the bacterial solute-binding protein 3 family.</text>
</comment>
<dbReference type="SMART" id="SM00062">
    <property type="entry name" value="PBPb"/>
    <property type="match status" value="1"/>
</dbReference>
<gene>
    <name evidence="7" type="ORF">ORQ98_13335</name>
</gene>
<dbReference type="CDD" id="cd13709">
    <property type="entry name" value="PBP2_YxeM"/>
    <property type="match status" value="1"/>
</dbReference>
<dbReference type="EMBL" id="JAPMOU010000015">
    <property type="protein sequence ID" value="MDE1462953.1"/>
    <property type="molecule type" value="Genomic_DNA"/>
</dbReference>
<accession>A0ABT5U9C3</accession>
<dbReference type="InterPro" id="IPR001320">
    <property type="entry name" value="Iontro_rcpt_C"/>
</dbReference>
<comment type="subcellular location">
    <subcellularLocation>
        <location evidence="1">Cell envelope</location>
    </subcellularLocation>
</comment>
<reference evidence="7 8" key="1">
    <citation type="submission" date="2022-11" db="EMBL/GenBank/DDBJ databases">
        <title>Spartinivicinus poritis sp. nov., isolated from scleractinian coral Porites lutea.</title>
        <authorList>
            <person name="Zhang G."/>
            <person name="Cai L."/>
            <person name="Wei Q."/>
        </authorList>
    </citation>
    <scope>NUCLEOTIDE SEQUENCE [LARGE SCALE GENOMIC DNA]</scope>
    <source>
        <strain evidence="7 8">A2-2</strain>
    </source>
</reference>
<dbReference type="SMART" id="SM00079">
    <property type="entry name" value="PBPe"/>
    <property type="match status" value="1"/>
</dbReference>
<feature type="domain" description="Ionotropic glutamate receptor C-terminal" evidence="6">
    <location>
        <begin position="36"/>
        <end position="256"/>
    </location>
</feature>
<dbReference type="RefSeq" id="WP_274689303.1">
    <property type="nucleotide sequence ID" value="NZ_JAPMOU010000015.1"/>
</dbReference>
<dbReference type="Proteomes" id="UP001528823">
    <property type="component" value="Unassembled WGS sequence"/>
</dbReference>
<keyword evidence="3" id="KW-0732">Signal</keyword>
<evidence type="ECO:0000256" key="4">
    <source>
        <dbReference type="RuleBase" id="RU003744"/>
    </source>
</evidence>
<evidence type="ECO:0000256" key="1">
    <source>
        <dbReference type="ARBA" id="ARBA00004196"/>
    </source>
</evidence>
<sequence>MKQFIGWLLSITVTLTGLVGCSSSENEQAEINKTQAIKVGSSGSYYPFTFVEKGELQGFEIDLWNEIGKRVNQPIKFVTANFSGLFGMLEAGKIDTISNQITITEERNKKYQFSAPYVYDGAQVVVHENNTTIKSLADLAGKKVAVNLGSNFEAILRNHDKQQQIEIISFDTGVEQNVVKGSSDAFVMDRVSVLALIQKSKLPLKLVGNPIEIIRNALPFPRNERGNALRQQVDEALVAMQQDGTLAKISNKWFGMDITKQS</sequence>
<dbReference type="PROSITE" id="PS01039">
    <property type="entry name" value="SBP_BACTERIAL_3"/>
    <property type="match status" value="1"/>
</dbReference>
<dbReference type="InterPro" id="IPR018313">
    <property type="entry name" value="SBP_3_CS"/>
</dbReference>
<name>A0ABT5U9C3_9GAMM</name>
<evidence type="ECO:0000256" key="3">
    <source>
        <dbReference type="ARBA" id="ARBA00022729"/>
    </source>
</evidence>
<dbReference type="SUPFAM" id="SSF53850">
    <property type="entry name" value="Periplasmic binding protein-like II"/>
    <property type="match status" value="1"/>
</dbReference>
<dbReference type="InterPro" id="IPR001638">
    <property type="entry name" value="Solute-binding_3/MltF_N"/>
</dbReference>
<dbReference type="PANTHER" id="PTHR35936:SF19">
    <property type="entry name" value="AMINO-ACID-BINDING PROTEIN YXEM-RELATED"/>
    <property type="match status" value="1"/>
</dbReference>
<comment type="caution">
    <text evidence="7">The sequence shown here is derived from an EMBL/GenBank/DDBJ whole genome shotgun (WGS) entry which is preliminary data.</text>
</comment>
<evidence type="ECO:0000256" key="2">
    <source>
        <dbReference type="ARBA" id="ARBA00010333"/>
    </source>
</evidence>
<feature type="domain" description="Solute-binding protein family 3/N-terminal" evidence="5">
    <location>
        <begin position="36"/>
        <end position="257"/>
    </location>
</feature>
<evidence type="ECO:0000259" key="5">
    <source>
        <dbReference type="SMART" id="SM00062"/>
    </source>
</evidence>
<proteinExistence type="inferred from homology"/>
<protein>
    <submittedName>
        <fullName evidence="7">Amino acid ABC transporter substrate-binding protein</fullName>
    </submittedName>
</protein>
<dbReference type="Pfam" id="PF00497">
    <property type="entry name" value="SBP_bac_3"/>
    <property type="match status" value="1"/>
</dbReference>
<evidence type="ECO:0000259" key="6">
    <source>
        <dbReference type="SMART" id="SM00079"/>
    </source>
</evidence>
<dbReference type="PROSITE" id="PS51257">
    <property type="entry name" value="PROKAR_LIPOPROTEIN"/>
    <property type="match status" value="1"/>
</dbReference>
<dbReference type="Gene3D" id="3.40.190.10">
    <property type="entry name" value="Periplasmic binding protein-like II"/>
    <property type="match status" value="2"/>
</dbReference>
<evidence type="ECO:0000313" key="7">
    <source>
        <dbReference type="EMBL" id="MDE1462953.1"/>
    </source>
</evidence>
<keyword evidence="8" id="KW-1185">Reference proteome</keyword>